<evidence type="ECO:0000256" key="2">
    <source>
        <dbReference type="ARBA" id="ARBA00022555"/>
    </source>
</evidence>
<dbReference type="InterPro" id="IPR001328">
    <property type="entry name" value="Pept_tRNA_hydro"/>
</dbReference>
<dbReference type="FunFam" id="3.40.50.1470:FF:000001">
    <property type="entry name" value="Peptidyl-tRNA hydrolase"/>
    <property type="match status" value="1"/>
</dbReference>
<reference evidence="6" key="1">
    <citation type="submission" date="2018-05" db="EMBL/GenBank/DDBJ databases">
        <authorList>
            <person name="Lanie J.A."/>
            <person name="Ng W.-L."/>
            <person name="Kazmierczak K.M."/>
            <person name="Andrzejewski T.M."/>
            <person name="Davidsen T.M."/>
            <person name="Wayne K.J."/>
            <person name="Tettelin H."/>
            <person name="Glass J.I."/>
            <person name="Rusch D."/>
            <person name="Podicherti R."/>
            <person name="Tsui H.-C.T."/>
            <person name="Winkler M.E."/>
        </authorList>
    </citation>
    <scope>NUCLEOTIDE SEQUENCE</scope>
</reference>
<sequence length="205" mass="21938">MSLSLIVGLGNPGAQYAGTRHNAGAWFAEMLAREVGATFKEEKKFFGRLAVANFGGVEFRLFIPSTFMNESGRAVGALCHFFKIPAAAIVVAHDELDLPPGTVRLKQGGGLAGHNGLKDISRHLGGDQSFRRLRIGIGHPGHKADVTPHVLSKPAPAERAAVDVAFAEVLAIMPALLADRWEDALKSLHTPKAVKENRADDNTSE</sequence>
<evidence type="ECO:0000256" key="1">
    <source>
        <dbReference type="ARBA" id="ARBA00013260"/>
    </source>
</evidence>
<dbReference type="PANTHER" id="PTHR17224">
    <property type="entry name" value="PEPTIDYL-TRNA HYDROLASE"/>
    <property type="match status" value="1"/>
</dbReference>
<comment type="similarity">
    <text evidence="5">Belongs to the PTH family.</text>
</comment>
<dbReference type="EC" id="3.1.1.29" evidence="1"/>
<dbReference type="NCBIfam" id="TIGR00447">
    <property type="entry name" value="pth"/>
    <property type="match status" value="1"/>
</dbReference>
<dbReference type="AlphaFoldDB" id="A0A382H9K7"/>
<dbReference type="HAMAP" id="MF_00083">
    <property type="entry name" value="Pept_tRNA_hydro_bact"/>
    <property type="match status" value="1"/>
</dbReference>
<keyword evidence="3" id="KW-0378">Hydrolase</keyword>
<dbReference type="InterPro" id="IPR036416">
    <property type="entry name" value="Pept_tRNA_hydro_sf"/>
</dbReference>
<dbReference type="Gene3D" id="3.40.50.1470">
    <property type="entry name" value="Peptidyl-tRNA hydrolase"/>
    <property type="match status" value="1"/>
</dbReference>
<dbReference type="PROSITE" id="PS01195">
    <property type="entry name" value="PEPT_TRNA_HYDROL_1"/>
    <property type="match status" value="1"/>
</dbReference>
<accession>A0A382H9K7</accession>
<name>A0A382H9K7_9ZZZZ</name>
<proteinExistence type="inferred from homology"/>
<dbReference type="InterPro" id="IPR018171">
    <property type="entry name" value="Pept_tRNA_hydro_CS"/>
</dbReference>
<dbReference type="CDD" id="cd00462">
    <property type="entry name" value="PTH"/>
    <property type="match status" value="1"/>
</dbReference>
<dbReference type="PANTHER" id="PTHR17224:SF1">
    <property type="entry name" value="PEPTIDYL-TRNA HYDROLASE"/>
    <property type="match status" value="1"/>
</dbReference>
<dbReference type="PROSITE" id="PS01196">
    <property type="entry name" value="PEPT_TRNA_HYDROL_2"/>
    <property type="match status" value="1"/>
</dbReference>
<keyword evidence="2" id="KW-0820">tRNA-binding</keyword>
<protein>
    <recommendedName>
        <fullName evidence="1">peptidyl-tRNA hydrolase</fullName>
        <ecNumber evidence="1">3.1.1.29</ecNumber>
    </recommendedName>
</protein>
<dbReference type="SUPFAM" id="SSF53178">
    <property type="entry name" value="Peptidyl-tRNA hydrolase-like"/>
    <property type="match status" value="1"/>
</dbReference>
<dbReference type="GO" id="GO:0004045">
    <property type="term" value="F:peptidyl-tRNA hydrolase activity"/>
    <property type="evidence" value="ECO:0007669"/>
    <property type="project" value="UniProtKB-EC"/>
</dbReference>
<dbReference type="Pfam" id="PF01195">
    <property type="entry name" value="Pept_tRNA_hydro"/>
    <property type="match status" value="1"/>
</dbReference>
<organism evidence="6">
    <name type="scientific">marine metagenome</name>
    <dbReference type="NCBI Taxonomy" id="408172"/>
    <lineage>
        <taxon>unclassified sequences</taxon>
        <taxon>metagenomes</taxon>
        <taxon>ecological metagenomes</taxon>
    </lineage>
</organism>
<dbReference type="GO" id="GO:0000049">
    <property type="term" value="F:tRNA binding"/>
    <property type="evidence" value="ECO:0007669"/>
    <property type="project" value="UniProtKB-KW"/>
</dbReference>
<evidence type="ECO:0000256" key="4">
    <source>
        <dbReference type="ARBA" id="ARBA00022884"/>
    </source>
</evidence>
<keyword evidence="4" id="KW-0694">RNA-binding</keyword>
<evidence type="ECO:0000256" key="3">
    <source>
        <dbReference type="ARBA" id="ARBA00022801"/>
    </source>
</evidence>
<gene>
    <name evidence="6" type="ORF">METZ01_LOCUS236736</name>
</gene>
<evidence type="ECO:0000256" key="5">
    <source>
        <dbReference type="ARBA" id="ARBA00038063"/>
    </source>
</evidence>
<dbReference type="EMBL" id="UINC01059928">
    <property type="protein sequence ID" value="SVB83882.1"/>
    <property type="molecule type" value="Genomic_DNA"/>
</dbReference>
<evidence type="ECO:0000313" key="6">
    <source>
        <dbReference type="EMBL" id="SVB83882.1"/>
    </source>
</evidence>